<sequence length="287" mass="32381">MPPETPKEKEEHVPIKALRTYQGDVEEALQKNKYSATTILVAEQERKERAPRMLEPVNTEGWNKLFIILGFILLFVGVIAVAGVYYFKSNQKVVIDKTTRALIAFSVEKTFSVASSTREQLFSKIVSEKQTLKSPVNSVLYLNTTASDNTPENIGKILELLAPRMPASLSRAFENEYMVGIYSYDINAPFIILTTKDFGSSYSGMLKWEKDIVTDLGKIFEIPINFGGVTGFTDKALRNKDLRVLVDSNNKTLLLYSFIDKNTLVITKNEDIFNAILAKYLVSKNIR</sequence>
<accession>A0A1G2UR10</accession>
<keyword evidence="1" id="KW-0812">Transmembrane</keyword>
<proteinExistence type="predicted"/>
<dbReference type="Proteomes" id="UP000176558">
    <property type="component" value="Unassembled WGS sequence"/>
</dbReference>
<feature type="transmembrane region" description="Helical" evidence="1">
    <location>
        <begin position="65"/>
        <end position="87"/>
    </location>
</feature>
<dbReference type="AlphaFoldDB" id="A0A1G2UR10"/>
<dbReference type="EMBL" id="MHWT01000027">
    <property type="protein sequence ID" value="OHB11831.1"/>
    <property type="molecule type" value="Genomic_DNA"/>
</dbReference>
<keyword evidence="1" id="KW-1133">Transmembrane helix</keyword>
<reference evidence="2 3" key="1">
    <citation type="journal article" date="2016" name="Nat. Commun.">
        <title>Thousands of microbial genomes shed light on interconnected biogeochemical processes in an aquifer system.</title>
        <authorList>
            <person name="Anantharaman K."/>
            <person name="Brown C.T."/>
            <person name="Hug L.A."/>
            <person name="Sharon I."/>
            <person name="Castelle C.J."/>
            <person name="Probst A.J."/>
            <person name="Thomas B.C."/>
            <person name="Singh A."/>
            <person name="Wilkins M.J."/>
            <person name="Karaoz U."/>
            <person name="Brodie E.L."/>
            <person name="Williams K.H."/>
            <person name="Hubbard S.S."/>
            <person name="Banfield J.F."/>
        </authorList>
    </citation>
    <scope>NUCLEOTIDE SEQUENCE [LARGE SCALE GENOMIC DNA]</scope>
</reference>
<name>A0A1G2UR10_9BACT</name>
<protein>
    <submittedName>
        <fullName evidence="2">Uncharacterized protein</fullName>
    </submittedName>
</protein>
<evidence type="ECO:0000256" key="1">
    <source>
        <dbReference type="SAM" id="Phobius"/>
    </source>
</evidence>
<evidence type="ECO:0000313" key="2">
    <source>
        <dbReference type="EMBL" id="OHB11831.1"/>
    </source>
</evidence>
<gene>
    <name evidence="2" type="ORF">A3G99_03295</name>
</gene>
<comment type="caution">
    <text evidence="2">The sequence shown here is derived from an EMBL/GenBank/DDBJ whole genome shotgun (WGS) entry which is preliminary data.</text>
</comment>
<evidence type="ECO:0000313" key="3">
    <source>
        <dbReference type="Proteomes" id="UP000176558"/>
    </source>
</evidence>
<keyword evidence="1" id="KW-0472">Membrane</keyword>
<organism evidence="2 3">
    <name type="scientific">Candidatus Zambryskibacteria bacterium RIFCSPLOWO2_12_FULL_39_23</name>
    <dbReference type="NCBI Taxonomy" id="1802776"/>
    <lineage>
        <taxon>Bacteria</taxon>
        <taxon>Candidatus Zambryskiibacteriota</taxon>
    </lineage>
</organism>